<dbReference type="Pfam" id="PF13376">
    <property type="entry name" value="OmdA"/>
    <property type="match status" value="1"/>
</dbReference>
<evidence type="ECO:0000313" key="2">
    <source>
        <dbReference type="Proteomes" id="UP001164706"/>
    </source>
</evidence>
<protein>
    <submittedName>
        <fullName evidence="1">YdeI/OmpD-associated family protein</fullName>
    </submittedName>
</protein>
<proteinExistence type="predicted"/>
<dbReference type="KEGG" id="mdb:OVN18_07690"/>
<keyword evidence="2" id="KW-1185">Reference proteome</keyword>
<dbReference type="RefSeq" id="WP_267780123.1">
    <property type="nucleotide sequence ID" value="NZ_CP113089.1"/>
</dbReference>
<name>A0A9E8MJ21_9MICO</name>
<reference evidence="1" key="1">
    <citation type="submission" date="2022-11" db="EMBL/GenBank/DDBJ databases">
        <title>Description of Microcella daejonensis nov. sp, isolated from riverside soil.</title>
        <authorList>
            <person name="Molina K.M."/>
            <person name="Kim S.B."/>
        </authorList>
    </citation>
    <scope>NUCLEOTIDE SEQUENCE</scope>
    <source>
        <strain evidence="1">MMS21-STM12</strain>
    </source>
</reference>
<dbReference type="AlphaFoldDB" id="A0A9E8MJ21"/>
<organism evidence="1 2">
    <name type="scientific">Microcella daejeonensis</name>
    <dbReference type="NCBI Taxonomy" id="2994971"/>
    <lineage>
        <taxon>Bacteria</taxon>
        <taxon>Bacillati</taxon>
        <taxon>Actinomycetota</taxon>
        <taxon>Actinomycetes</taxon>
        <taxon>Micrococcales</taxon>
        <taxon>Microbacteriaceae</taxon>
        <taxon>Microcella</taxon>
    </lineage>
</organism>
<accession>A0A9E8MJ21</accession>
<dbReference type="Proteomes" id="UP001164706">
    <property type="component" value="Chromosome"/>
</dbReference>
<evidence type="ECO:0000313" key="1">
    <source>
        <dbReference type="EMBL" id="WAB80457.1"/>
    </source>
</evidence>
<gene>
    <name evidence="1" type="ORF">OVN18_07690</name>
</gene>
<sequence length="204" mass="22269">MTAPTLQPDLPLVEVASRAEWRAWLAANAASSRGVWAVTVKKPHVPEGGEYVSARDLNEECLCVGWIDSKPGRVDERRTALLCTPRKPGSGWSRVNKDRLEPLLAQGLVTPAGLAVIAQAKADGSWGRLDEVDALLVPDDLAEALAGYPSARATFDAFPPSARRGILEWIAQAKRPATRAQRVARTAEEAERGIRTLQWSRRET</sequence>
<dbReference type="EMBL" id="CP113089">
    <property type="protein sequence ID" value="WAB80457.1"/>
    <property type="molecule type" value="Genomic_DNA"/>
</dbReference>